<sequence length="612" mass="69679">MRKKITIYVALLFVVLAKTLVNAQNFNSFTSRNFMKMNGFLTVPTFSILGEDKTTATAIVRNSNVAFEDNPRLYLGTYSGKMREQVGAGIAIYQREVGVFKDFGAVANYAQGLRFSDKGNITIGFNFLYTRRSADGVKVNSEKEDPLVANFQDIPIVNFQPALTLSMGKIAIGVFFEDLLDYNLKKNEMATSFSDKTYSAHVLYIYDFEGKKGLFEGASVRTLGVARKSIDGFGFAGNLLLDLPKIGWLRGGYDKDNGISAGLGVNLSDRLSIGFTYEKGNIAATNEVGLTYTFTKTRSSSRRVKRRVSGNIEITLPKNTSPIKKEPIYENPEHYDLSDEILRTQDSIAILNEKVEEILKLLKNQPKQVEVIREIKSVPVVVKNEEKDTSLKRRNNTPWREKMVTRGGGSGGTMYYIAVDQFRSKENAEALVDRSKRFKIEAKLVQDPKTELYYVYIDKFAKKEDAEEKVEEFNDKTRMHENDSSDDLAIQIKKTYKDPVYVVEITFEDSESGSYKEPKKQGPAKVRRMKREGDMEEGYYLVVNVFSKKPYADKFIDELRSDNIDADYFINPITGYMHAYIFKTNDRSEVIRLYKNNLNNSYYDTKSIIYVK</sequence>
<dbReference type="SUPFAM" id="SSF110997">
    <property type="entry name" value="Sporulation related repeat"/>
    <property type="match status" value="1"/>
</dbReference>
<dbReference type="InterPro" id="IPR036680">
    <property type="entry name" value="SPOR-like_sf"/>
</dbReference>
<keyword evidence="3" id="KW-1185">Reference proteome</keyword>
<dbReference type="KEGG" id="tmar:MARIT_1320"/>
<dbReference type="OrthoDB" id="1393025at2"/>
<evidence type="ECO:0000313" key="3">
    <source>
        <dbReference type="Proteomes" id="UP000231564"/>
    </source>
</evidence>
<dbReference type="GO" id="GO:0042834">
    <property type="term" value="F:peptidoglycan binding"/>
    <property type="evidence" value="ECO:0007669"/>
    <property type="project" value="InterPro"/>
</dbReference>
<evidence type="ECO:0000256" key="1">
    <source>
        <dbReference type="SAM" id="SignalP"/>
    </source>
</evidence>
<dbReference type="Pfam" id="PF11751">
    <property type="entry name" value="PorP_SprF"/>
    <property type="match status" value="1"/>
</dbReference>
<keyword evidence="1" id="KW-0732">Signal</keyword>
<dbReference type="STRING" id="1349785.GCA_000509405_01475"/>
<accession>A0A2H1E973</accession>
<organism evidence="2 3">
    <name type="scientific">Tenacibaculum maritimum NCIMB 2154</name>
    <dbReference type="NCBI Taxonomy" id="1349785"/>
    <lineage>
        <taxon>Bacteria</taxon>
        <taxon>Pseudomonadati</taxon>
        <taxon>Bacteroidota</taxon>
        <taxon>Flavobacteriia</taxon>
        <taxon>Flavobacteriales</taxon>
        <taxon>Flavobacteriaceae</taxon>
        <taxon>Tenacibaculum</taxon>
    </lineage>
</organism>
<dbReference type="EMBL" id="LT634361">
    <property type="protein sequence ID" value="SFZ81857.1"/>
    <property type="molecule type" value="Genomic_DNA"/>
</dbReference>
<evidence type="ECO:0000313" key="2">
    <source>
        <dbReference type="EMBL" id="SFZ81857.1"/>
    </source>
</evidence>
<dbReference type="InterPro" id="IPR019861">
    <property type="entry name" value="PorP/SprF_Bacteroidetes"/>
</dbReference>
<name>A0A2H1E973_9FLAO</name>
<dbReference type="NCBIfam" id="TIGR03519">
    <property type="entry name" value="T9SS_PorP_fam"/>
    <property type="match status" value="1"/>
</dbReference>
<dbReference type="Gene3D" id="3.30.70.1070">
    <property type="entry name" value="Sporulation related repeat"/>
    <property type="match status" value="1"/>
</dbReference>
<feature type="signal peptide" evidence="1">
    <location>
        <begin position="1"/>
        <end position="23"/>
    </location>
</feature>
<dbReference type="GeneID" id="47722858"/>
<dbReference type="AlphaFoldDB" id="A0A2H1E973"/>
<gene>
    <name evidence="2" type="primary">sprD</name>
    <name evidence="2" type="ORF">MARIT_1320</name>
</gene>
<protein>
    <submittedName>
        <fullName evidence="2">Cell surface protein SprD</fullName>
    </submittedName>
</protein>
<feature type="chain" id="PRO_5013856928" evidence="1">
    <location>
        <begin position="24"/>
        <end position="612"/>
    </location>
</feature>
<dbReference type="RefSeq" id="WP_100211075.1">
    <property type="nucleotide sequence ID" value="NZ_CP138495.1"/>
</dbReference>
<reference evidence="2 3" key="1">
    <citation type="submission" date="2016-11" db="EMBL/GenBank/DDBJ databases">
        <authorList>
            <person name="Jaros S."/>
            <person name="Januszkiewicz K."/>
            <person name="Wedrychowicz H."/>
        </authorList>
    </citation>
    <scope>NUCLEOTIDE SEQUENCE [LARGE SCALE GENOMIC DNA]</scope>
    <source>
        <strain evidence="2">NCIMB 2154T</strain>
    </source>
</reference>
<proteinExistence type="predicted"/>
<dbReference type="Proteomes" id="UP000231564">
    <property type="component" value="Chromosome MARIT"/>
</dbReference>